<dbReference type="Pfam" id="PF14520">
    <property type="entry name" value="HHH_5"/>
    <property type="match status" value="1"/>
</dbReference>
<evidence type="ECO:0000313" key="9">
    <source>
        <dbReference type="EMBL" id="NYF96712.1"/>
    </source>
</evidence>
<gene>
    <name evidence="6" type="primary">ruvA</name>
    <name evidence="9" type="ORF">BJY20_000104</name>
</gene>
<dbReference type="InterPro" id="IPR012340">
    <property type="entry name" value="NA-bd_OB-fold"/>
</dbReference>
<sequence>MIASVRGVAGHVGLDRIVVDVHGVGLLVHTPPAVAAGCRHGAEVELATSMVVREDSMTLYGFSAAGERDTFELAQTVTGVGPRVAMALLSVLSPEELSAAVAADDIATLTKVPGIGKKGAERIALELRGKLPEVPGARATKAPAGAGGWHDQVTEALVGLGYSSRQSTDAVDKVSREGGDDDGPADVSTALKAALQVLAR</sequence>
<evidence type="ECO:0000256" key="3">
    <source>
        <dbReference type="ARBA" id="ARBA00023125"/>
    </source>
</evidence>
<keyword evidence="9" id="KW-0347">Helicase</keyword>
<evidence type="ECO:0000256" key="1">
    <source>
        <dbReference type="ARBA" id="ARBA00022490"/>
    </source>
</evidence>
<dbReference type="InterPro" id="IPR000085">
    <property type="entry name" value="RuvA"/>
</dbReference>
<dbReference type="GO" id="GO:0005524">
    <property type="term" value="F:ATP binding"/>
    <property type="evidence" value="ECO:0007669"/>
    <property type="project" value="InterPro"/>
</dbReference>
<keyword evidence="3 6" id="KW-0238">DNA-binding</keyword>
<feature type="region of interest" description="Disordered" evidence="7">
    <location>
        <begin position="164"/>
        <end position="186"/>
    </location>
</feature>
<evidence type="ECO:0000256" key="4">
    <source>
        <dbReference type="ARBA" id="ARBA00023172"/>
    </source>
</evidence>
<dbReference type="GO" id="GO:0005737">
    <property type="term" value="C:cytoplasm"/>
    <property type="evidence" value="ECO:0007669"/>
    <property type="project" value="UniProtKB-SubCell"/>
</dbReference>
<accession>A0A852VI06</accession>
<dbReference type="SUPFAM" id="SSF46929">
    <property type="entry name" value="DNA helicase RuvA subunit, C-terminal domain"/>
    <property type="match status" value="1"/>
</dbReference>
<keyword evidence="4 6" id="KW-0233">DNA recombination</keyword>
<dbReference type="Proteomes" id="UP000554054">
    <property type="component" value="Unassembled WGS sequence"/>
</dbReference>
<comment type="caution">
    <text evidence="9">The sequence shown here is derived from an EMBL/GenBank/DDBJ whole genome shotgun (WGS) entry which is preliminary data.</text>
</comment>
<dbReference type="EMBL" id="JACCAE010000001">
    <property type="protein sequence ID" value="NYF96712.1"/>
    <property type="molecule type" value="Genomic_DNA"/>
</dbReference>
<dbReference type="HAMAP" id="MF_00031">
    <property type="entry name" value="DNA_HJ_migration_RuvA"/>
    <property type="match status" value="1"/>
</dbReference>
<dbReference type="Gene3D" id="2.40.50.140">
    <property type="entry name" value="Nucleic acid-binding proteins"/>
    <property type="match status" value="1"/>
</dbReference>
<comment type="similarity">
    <text evidence="6">Belongs to the RuvA family.</text>
</comment>
<comment type="function">
    <text evidence="6">The RuvA-RuvB-RuvC complex processes Holliday junction (HJ) DNA during genetic recombination and DNA repair, while the RuvA-RuvB complex plays an important role in the rescue of blocked DNA replication forks via replication fork reversal (RFR). RuvA specifically binds to HJ cruciform DNA, conferring on it an open structure. The RuvB hexamer acts as an ATP-dependent pump, pulling dsDNA into and through the RuvAB complex. HJ branch migration allows RuvC to scan DNA until it finds its consensus sequence, where it cleaves and resolves the cruciform DNA.</text>
</comment>
<dbReference type="SUPFAM" id="SSF50249">
    <property type="entry name" value="Nucleic acid-binding proteins"/>
    <property type="match status" value="1"/>
</dbReference>
<evidence type="ECO:0000313" key="10">
    <source>
        <dbReference type="Proteomes" id="UP000554054"/>
    </source>
</evidence>
<feature type="domain" description="Helix-hairpin-helix DNA-binding motif class 1" evidence="8">
    <location>
        <begin position="72"/>
        <end position="91"/>
    </location>
</feature>
<keyword evidence="9" id="KW-0547">Nucleotide-binding</keyword>
<evidence type="ECO:0000256" key="2">
    <source>
        <dbReference type="ARBA" id="ARBA00022763"/>
    </source>
</evidence>
<dbReference type="AlphaFoldDB" id="A0A852VI06"/>
<protein>
    <recommendedName>
        <fullName evidence="6">Holliday junction branch migration complex subunit RuvA</fullName>
    </recommendedName>
</protein>
<comment type="subcellular location">
    <subcellularLocation>
        <location evidence="6">Cytoplasm</location>
    </subcellularLocation>
</comment>
<comment type="subunit">
    <text evidence="6">Homotetramer. Forms an RuvA(8)-RuvB(12)-Holliday junction (HJ) complex. HJ DNA is sandwiched between 2 RuvA tetramers; dsDNA enters through RuvA and exits via RuvB. An RuvB hexamer assembles on each DNA strand where it exits the tetramer. Each RuvB hexamer is contacted by two RuvA subunits (via domain III) on 2 adjacent RuvB subunits; this complex drives branch migration. In the full resolvosome a probable DNA-RuvA(4)-RuvB(12)-RuvC(2) complex forms which resolves the HJ.</text>
</comment>
<comment type="caution">
    <text evidence="6">Lacks conserved residue(s) required for the propagation of feature annotation.</text>
</comment>
<dbReference type="NCBIfam" id="TIGR00084">
    <property type="entry name" value="ruvA"/>
    <property type="match status" value="1"/>
</dbReference>
<keyword evidence="1 6" id="KW-0963">Cytoplasm</keyword>
<dbReference type="GO" id="GO:0006281">
    <property type="term" value="P:DNA repair"/>
    <property type="evidence" value="ECO:0007669"/>
    <property type="project" value="UniProtKB-UniRule"/>
</dbReference>
<keyword evidence="9" id="KW-0378">Hydrolase</keyword>
<keyword evidence="9" id="KW-0067">ATP-binding</keyword>
<organism evidence="9 10">
    <name type="scientific">Janibacter cremeus</name>
    <dbReference type="NCBI Taxonomy" id="1285192"/>
    <lineage>
        <taxon>Bacteria</taxon>
        <taxon>Bacillati</taxon>
        <taxon>Actinomycetota</taxon>
        <taxon>Actinomycetes</taxon>
        <taxon>Micrococcales</taxon>
        <taxon>Intrasporangiaceae</taxon>
        <taxon>Janibacter</taxon>
    </lineage>
</organism>
<keyword evidence="2 6" id="KW-0227">DNA damage</keyword>
<comment type="domain">
    <text evidence="6">Has three domains with a flexible linker between the domains II and III and assumes an 'L' shape. Domain III is highly mobile and contacts RuvB.</text>
</comment>
<reference evidence="9 10" key="1">
    <citation type="submission" date="2020-07" db="EMBL/GenBank/DDBJ databases">
        <title>Sequencing the genomes of 1000 actinobacteria strains.</title>
        <authorList>
            <person name="Klenk H.-P."/>
        </authorList>
    </citation>
    <scope>NUCLEOTIDE SEQUENCE [LARGE SCALE GENOMIC DNA]</scope>
    <source>
        <strain evidence="9 10">DSM 26154</strain>
    </source>
</reference>
<proteinExistence type="inferred from homology"/>
<evidence type="ECO:0000256" key="7">
    <source>
        <dbReference type="SAM" id="MobiDB-lite"/>
    </source>
</evidence>
<dbReference type="Gene3D" id="1.10.150.20">
    <property type="entry name" value="5' to 3' exonuclease, C-terminal subdomain"/>
    <property type="match status" value="1"/>
</dbReference>
<dbReference type="InterPro" id="IPR010994">
    <property type="entry name" value="RuvA_2-like"/>
</dbReference>
<dbReference type="GO" id="GO:0000400">
    <property type="term" value="F:four-way junction DNA binding"/>
    <property type="evidence" value="ECO:0007669"/>
    <property type="project" value="UniProtKB-UniRule"/>
</dbReference>
<dbReference type="GO" id="GO:0016787">
    <property type="term" value="F:hydrolase activity"/>
    <property type="evidence" value="ECO:0007669"/>
    <property type="project" value="UniProtKB-KW"/>
</dbReference>
<dbReference type="RefSeq" id="WP_185989727.1">
    <property type="nucleotide sequence ID" value="NZ_JACCAE010000001.1"/>
</dbReference>
<dbReference type="GO" id="GO:0009378">
    <property type="term" value="F:four-way junction helicase activity"/>
    <property type="evidence" value="ECO:0007669"/>
    <property type="project" value="InterPro"/>
</dbReference>
<dbReference type="InterPro" id="IPR013849">
    <property type="entry name" value="DNA_helicase_Holl-junc_RuvA_I"/>
</dbReference>
<evidence type="ECO:0000256" key="6">
    <source>
        <dbReference type="HAMAP-Rule" id="MF_00031"/>
    </source>
</evidence>
<feature type="domain" description="Helix-hairpin-helix DNA-binding motif class 1" evidence="8">
    <location>
        <begin position="107"/>
        <end position="126"/>
    </location>
</feature>
<keyword evidence="5 6" id="KW-0234">DNA repair</keyword>
<dbReference type="InterPro" id="IPR036267">
    <property type="entry name" value="RuvA_C_sf"/>
</dbReference>
<dbReference type="Gene3D" id="1.10.8.10">
    <property type="entry name" value="DNA helicase RuvA subunit, C-terminal domain"/>
    <property type="match status" value="1"/>
</dbReference>
<feature type="region of interest" description="Domain III" evidence="6">
    <location>
        <begin position="151"/>
        <end position="200"/>
    </location>
</feature>
<dbReference type="InterPro" id="IPR003583">
    <property type="entry name" value="Hlx-hairpin-Hlx_DNA-bd_motif"/>
</dbReference>
<dbReference type="InterPro" id="IPR011114">
    <property type="entry name" value="RuvA_C"/>
</dbReference>
<keyword evidence="10" id="KW-1185">Reference proteome</keyword>
<dbReference type="CDD" id="cd14332">
    <property type="entry name" value="UBA_RuvA_C"/>
    <property type="match status" value="1"/>
</dbReference>
<dbReference type="GO" id="GO:0006310">
    <property type="term" value="P:DNA recombination"/>
    <property type="evidence" value="ECO:0007669"/>
    <property type="project" value="UniProtKB-UniRule"/>
</dbReference>
<dbReference type="GO" id="GO:0048476">
    <property type="term" value="C:Holliday junction resolvase complex"/>
    <property type="evidence" value="ECO:0007669"/>
    <property type="project" value="UniProtKB-UniRule"/>
</dbReference>
<dbReference type="Pfam" id="PF07499">
    <property type="entry name" value="RuvA_C"/>
    <property type="match status" value="1"/>
</dbReference>
<dbReference type="Pfam" id="PF01330">
    <property type="entry name" value="RuvA_N"/>
    <property type="match status" value="1"/>
</dbReference>
<dbReference type="SMART" id="SM00278">
    <property type="entry name" value="HhH1"/>
    <property type="match status" value="2"/>
</dbReference>
<dbReference type="SUPFAM" id="SSF47781">
    <property type="entry name" value="RuvA domain 2-like"/>
    <property type="match status" value="1"/>
</dbReference>
<name>A0A852VI06_9MICO</name>
<evidence type="ECO:0000256" key="5">
    <source>
        <dbReference type="ARBA" id="ARBA00023204"/>
    </source>
</evidence>
<dbReference type="GO" id="GO:0009379">
    <property type="term" value="C:Holliday junction helicase complex"/>
    <property type="evidence" value="ECO:0007669"/>
    <property type="project" value="InterPro"/>
</dbReference>
<evidence type="ECO:0000259" key="8">
    <source>
        <dbReference type="SMART" id="SM00278"/>
    </source>
</evidence>